<dbReference type="EMBL" id="ML769385">
    <property type="protein sequence ID" value="KAE9410589.1"/>
    <property type="molecule type" value="Genomic_DNA"/>
</dbReference>
<keyword evidence="3" id="KW-1185">Reference proteome</keyword>
<dbReference type="Pfam" id="PF20414">
    <property type="entry name" value="DUF6698"/>
    <property type="match status" value="1"/>
</dbReference>
<evidence type="ECO:0000313" key="2">
    <source>
        <dbReference type="EMBL" id="KAE9410589.1"/>
    </source>
</evidence>
<reference evidence="2" key="1">
    <citation type="journal article" date="2019" name="Environ. Microbiol.">
        <title>Fungal ecological strategies reflected in gene transcription - a case study of two litter decomposers.</title>
        <authorList>
            <person name="Barbi F."/>
            <person name="Kohler A."/>
            <person name="Barry K."/>
            <person name="Baskaran P."/>
            <person name="Daum C."/>
            <person name="Fauchery L."/>
            <person name="Ihrmark K."/>
            <person name="Kuo A."/>
            <person name="LaButti K."/>
            <person name="Lipzen A."/>
            <person name="Morin E."/>
            <person name="Grigoriev I.V."/>
            <person name="Henrissat B."/>
            <person name="Lindahl B."/>
            <person name="Martin F."/>
        </authorList>
    </citation>
    <scope>NUCLEOTIDE SEQUENCE</scope>
    <source>
        <strain evidence="2">JB14</strain>
    </source>
</reference>
<name>A0A6A4IJD8_9AGAR</name>
<feature type="compositionally biased region" description="Acidic residues" evidence="1">
    <location>
        <begin position="151"/>
        <end position="160"/>
    </location>
</feature>
<organism evidence="2 3">
    <name type="scientific">Gymnopus androsaceus JB14</name>
    <dbReference type="NCBI Taxonomy" id="1447944"/>
    <lineage>
        <taxon>Eukaryota</taxon>
        <taxon>Fungi</taxon>
        <taxon>Dikarya</taxon>
        <taxon>Basidiomycota</taxon>
        <taxon>Agaricomycotina</taxon>
        <taxon>Agaricomycetes</taxon>
        <taxon>Agaricomycetidae</taxon>
        <taxon>Agaricales</taxon>
        <taxon>Marasmiineae</taxon>
        <taxon>Omphalotaceae</taxon>
        <taxon>Gymnopus</taxon>
    </lineage>
</organism>
<dbReference type="OrthoDB" id="2683010at2759"/>
<evidence type="ECO:0000256" key="1">
    <source>
        <dbReference type="SAM" id="MobiDB-lite"/>
    </source>
</evidence>
<dbReference type="InterPro" id="IPR046521">
    <property type="entry name" value="DUF6698"/>
</dbReference>
<gene>
    <name evidence="2" type="ORF">BT96DRAFT_984102</name>
</gene>
<dbReference type="Proteomes" id="UP000799118">
    <property type="component" value="Unassembled WGS sequence"/>
</dbReference>
<evidence type="ECO:0000313" key="3">
    <source>
        <dbReference type="Proteomes" id="UP000799118"/>
    </source>
</evidence>
<sequence length="160" mass="18070">MTEKGQDQYIDALDKVSKGVFSARKHHTAVVRDNILDWIWFKQSDRERCKLRKSTTKSDCGIHHPATQRHIIPQKFVARLQEPKFIEKLKSGCIPILTTDFPAFLYIKTPIDENNPEAGLFKGYLLIRIMFGDTNSLGGPSNSDSHLPIDADSDAGLDTE</sequence>
<protein>
    <submittedName>
        <fullName evidence="2">Uncharacterized protein</fullName>
    </submittedName>
</protein>
<proteinExistence type="predicted"/>
<feature type="region of interest" description="Disordered" evidence="1">
    <location>
        <begin position="141"/>
        <end position="160"/>
    </location>
</feature>
<dbReference type="AlphaFoldDB" id="A0A6A4IJD8"/>
<accession>A0A6A4IJD8</accession>